<accession>E4T462</accession>
<dbReference type="Proteomes" id="UP000008718">
    <property type="component" value="Chromosome"/>
</dbReference>
<name>E4T462_PALPW</name>
<dbReference type="EMBL" id="CP002345">
    <property type="protein sequence ID" value="ADQ79506.1"/>
    <property type="molecule type" value="Genomic_DNA"/>
</dbReference>
<keyword evidence="2" id="KW-1185">Reference proteome</keyword>
<sequence length="162" mass="18831">MKVSVFGAINQEKEIMIELDSVMIDEEAFFINYFDGEAYYSRALQFKNSGQRPSLVFNIASVALERYLVALCDLYGEDPRNHNYITLMRSVENFMEVPKDLNRRIKAMDWIFGICSIDEYRHPNPDETDMENVLVLCVEVQKLFSQQRIASLKALMQQELAV</sequence>
<dbReference type="eggNOG" id="ENOG50318B0">
    <property type="taxonomic scope" value="Bacteria"/>
</dbReference>
<dbReference type="STRING" id="694427.Palpr_1360"/>
<dbReference type="HOGENOM" id="CLU_1833228_0_0_10"/>
<proteinExistence type="predicted"/>
<reference evidence="1 2" key="2">
    <citation type="journal article" date="2011" name="Stand. Genomic Sci.">
        <title>Complete genome sequence of Paludibacter propionicigenes type strain (WB4).</title>
        <authorList>
            <person name="Gronow S."/>
            <person name="Munk C."/>
            <person name="Lapidus A."/>
            <person name="Nolan M."/>
            <person name="Lucas S."/>
            <person name="Hammon N."/>
            <person name="Deshpande S."/>
            <person name="Cheng J.F."/>
            <person name="Tapia R."/>
            <person name="Han C."/>
            <person name="Goodwin L."/>
            <person name="Pitluck S."/>
            <person name="Liolios K."/>
            <person name="Ivanova N."/>
            <person name="Mavromatis K."/>
            <person name="Mikhailova N."/>
            <person name="Pati A."/>
            <person name="Chen A."/>
            <person name="Palaniappan K."/>
            <person name="Land M."/>
            <person name="Hauser L."/>
            <person name="Chang Y.J."/>
            <person name="Jeffries C.D."/>
            <person name="Brambilla E."/>
            <person name="Rohde M."/>
            <person name="Goker M."/>
            <person name="Detter J.C."/>
            <person name="Woyke T."/>
            <person name="Bristow J."/>
            <person name="Eisen J.A."/>
            <person name="Markowitz V."/>
            <person name="Hugenholtz P."/>
            <person name="Kyrpides N.C."/>
            <person name="Klenk H.P."/>
        </authorList>
    </citation>
    <scope>NUCLEOTIDE SEQUENCE [LARGE SCALE GENOMIC DNA]</scope>
    <source>
        <strain evidence="2">DSM 17365 / JCM 13257 / WB4</strain>
    </source>
</reference>
<dbReference type="KEGG" id="ppn:Palpr_1360"/>
<evidence type="ECO:0008006" key="3">
    <source>
        <dbReference type="Google" id="ProtNLM"/>
    </source>
</evidence>
<reference key="1">
    <citation type="submission" date="2010-11" db="EMBL/GenBank/DDBJ databases">
        <title>The complete genome of Paludibacter propionicigenes DSM 17365.</title>
        <authorList>
            <consortium name="US DOE Joint Genome Institute (JGI-PGF)"/>
            <person name="Lucas S."/>
            <person name="Copeland A."/>
            <person name="Lapidus A."/>
            <person name="Bruce D."/>
            <person name="Goodwin L."/>
            <person name="Pitluck S."/>
            <person name="Kyrpides N."/>
            <person name="Mavromatis K."/>
            <person name="Ivanova N."/>
            <person name="Munk A.C."/>
            <person name="Brettin T."/>
            <person name="Detter J.C."/>
            <person name="Han C."/>
            <person name="Tapia R."/>
            <person name="Land M."/>
            <person name="Hauser L."/>
            <person name="Markowitz V."/>
            <person name="Cheng J.-F."/>
            <person name="Hugenholtz P."/>
            <person name="Woyke T."/>
            <person name="Wu D."/>
            <person name="Gronow S."/>
            <person name="Wellnitz S."/>
            <person name="Brambilla E."/>
            <person name="Klenk H.-P."/>
            <person name="Eisen J.A."/>
        </authorList>
    </citation>
    <scope>NUCLEOTIDE SEQUENCE</scope>
    <source>
        <strain>WB4</strain>
    </source>
</reference>
<protein>
    <recommendedName>
        <fullName evidence="3">HEPN domain-containing protein</fullName>
    </recommendedName>
</protein>
<evidence type="ECO:0000313" key="2">
    <source>
        <dbReference type="Proteomes" id="UP000008718"/>
    </source>
</evidence>
<dbReference type="AlphaFoldDB" id="E4T462"/>
<gene>
    <name evidence="1" type="ordered locus">Palpr_1360</name>
</gene>
<evidence type="ECO:0000313" key="1">
    <source>
        <dbReference type="EMBL" id="ADQ79506.1"/>
    </source>
</evidence>
<organism evidence="1 2">
    <name type="scientific">Paludibacter propionicigenes (strain DSM 17365 / JCM 13257 / WB4)</name>
    <dbReference type="NCBI Taxonomy" id="694427"/>
    <lineage>
        <taxon>Bacteria</taxon>
        <taxon>Pseudomonadati</taxon>
        <taxon>Bacteroidota</taxon>
        <taxon>Bacteroidia</taxon>
        <taxon>Bacteroidales</taxon>
        <taxon>Paludibacteraceae</taxon>
        <taxon>Paludibacter</taxon>
    </lineage>
</organism>
<dbReference type="RefSeq" id="WP_013444875.1">
    <property type="nucleotide sequence ID" value="NC_014734.1"/>
</dbReference>